<evidence type="ECO:0000313" key="5">
    <source>
        <dbReference type="Proteomes" id="UP000572817"/>
    </source>
</evidence>
<feature type="region of interest" description="Disordered" evidence="1">
    <location>
        <begin position="332"/>
        <end position="386"/>
    </location>
</feature>
<dbReference type="OrthoDB" id="447842at2759"/>
<feature type="compositionally biased region" description="Basic and acidic residues" evidence="1">
    <location>
        <begin position="258"/>
        <end position="268"/>
    </location>
</feature>
<proteinExistence type="predicted"/>
<organism evidence="3 5">
    <name type="scientific">Botryosphaeria dothidea</name>
    <dbReference type="NCBI Taxonomy" id="55169"/>
    <lineage>
        <taxon>Eukaryota</taxon>
        <taxon>Fungi</taxon>
        <taxon>Dikarya</taxon>
        <taxon>Ascomycota</taxon>
        <taxon>Pezizomycotina</taxon>
        <taxon>Dothideomycetes</taxon>
        <taxon>Dothideomycetes incertae sedis</taxon>
        <taxon>Botryosphaeriales</taxon>
        <taxon>Botryosphaeriaceae</taxon>
        <taxon>Botryosphaeria</taxon>
    </lineage>
</organism>
<feature type="compositionally biased region" description="Acidic residues" evidence="1">
    <location>
        <begin position="269"/>
        <end position="280"/>
    </location>
</feature>
<accession>A0A8H4IGS6</accession>
<feature type="domain" description="WLM" evidence="2">
    <location>
        <begin position="10"/>
        <end position="252"/>
    </location>
</feature>
<dbReference type="Pfam" id="PF08325">
    <property type="entry name" value="WLM"/>
    <property type="match status" value="1"/>
</dbReference>
<evidence type="ECO:0000313" key="3">
    <source>
        <dbReference type="EMBL" id="KAF4300916.1"/>
    </source>
</evidence>
<dbReference type="EMBL" id="WWBZ02000040">
    <property type="protein sequence ID" value="KAF4305722.1"/>
    <property type="molecule type" value="Genomic_DNA"/>
</dbReference>
<protein>
    <submittedName>
        <fullName evidence="3">Putative wlm domain-containing protein</fullName>
    </submittedName>
</protein>
<dbReference type="Gene3D" id="3.30.2010.10">
    <property type="entry name" value="Metalloproteases ('zincins'), catalytic domain"/>
    <property type="match status" value="1"/>
</dbReference>
<dbReference type="Proteomes" id="UP000572817">
    <property type="component" value="Unassembled WGS sequence"/>
</dbReference>
<dbReference type="InterPro" id="IPR053136">
    <property type="entry name" value="UTP_pyrophosphatase-like"/>
</dbReference>
<feature type="compositionally biased region" description="Basic and acidic residues" evidence="1">
    <location>
        <begin position="213"/>
        <end position="224"/>
    </location>
</feature>
<dbReference type="AlphaFoldDB" id="A0A8H4IGS6"/>
<feature type="region of interest" description="Disordered" evidence="1">
    <location>
        <begin position="258"/>
        <end position="320"/>
    </location>
</feature>
<gene>
    <name evidence="4" type="ORF">GTA08_BOTSDO07013</name>
    <name evidence="3" type="ORF">GTA08_BOTSDO11207</name>
</gene>
<comment type="caution">
    <text evidence="3">The sequence shown here is derived from an EMBL/GenBank/DDBJ whole genome shotgun (WGS) entry which is preliminary data.</text>
</comment>
<keyword evidence="5" id="KW-1185">Reference proteome</keyword>
<feature type="compositionally biased region" description="Basic residues" evidence="1">
    <location>
        <begin position="173"/>
        <end position="182"/>
    </location>
</feature>
<evidence type="ECO:0000256" key="1">
    <source>
        <dbReference type="SAM" id="MobiDB-lite"/>
    </source>
</evidence>
<evidence type="ECO:0000313" key="4">
    <source>
        <dbReference type="EMBL" id="KAF4305722.1"/>
    </source>
</evidence>
<feature type="compositionally biased region" description="Basic and acidic residues" evidence="1">
    <location>
        <begin position="289"/>
        <end position="298"/>
    </location>
</feature>
<dbReference type="EMBL" id="WWBZ02000082">
    <property type="protein sequence ID" value="KAF4300916.1"/>
    <property type="molecule type" value="Genomic_DNA"/>
</dbReference>
<dbReference type="InterPro" id="IPR013536">
    <property type="entry name" value="WLM_dom"/>
</dbReference>
<sequence>MPLGFERLNERSSRPNALINFIKPLAGPTAATATRILNRVAARCYPIMKANHIAVMALEEYEPNPEFVGRNFNAGEVIQLVLKSRDGRWLSVRQVDMVMMHELAHCKQMNHSRFFWRVRDAYAEELRGLWAKGYTGEGLWGRGRELEGGAMVNEDDAVDIRDVENLCGGTYRSRGRKRRRGGKEKPQLSYAERQQRRILKRFGAGGTSLGADETVKQELEDGKKTKGKGKPRVAGSARGRELRAAAALARFDKTKIEGKEDSVKKEEKEDSETDSDDYDGVEGSAALDLDGKEMRDGKGNGLVKVCEDEDQDDVHAKQEMDELRELRQEKITKFAKKQPQPNRSAKVIVDLSEDDAPQQDPTKEPERSANTAKPKIIHLPTSSPPA</sequence>
<dbReference type="PANTHER" id="PTHR30399:SF1">
    <property type="entry name" value="UTP PYROPHOSPHATASE"/>
    <property type="match status" value="1"/>
</dbReference>
<reference evidence="3 5" key="1">
    <citation type="submission" date="2020-04" db="EMBL/GenBank/DDBJ databases">
        <title>Genome Assembly and Annotation of Botryosphaeria dothidea sdau 11-99, a Latent Pathogen of Apple Fruit Ring Rot in China.</title>
        <authorList>
            <person name="Yu C."/>
            <person name="Diao Y."/>
            <person name="Lu Q."/>
            <person name="Zhao J."/>
            <person name="Cui S."/>
            <person name="Peng C."/>
            <person name="He B."/>
            <person name="Liu H."/>
        </authorList>
    </citation>
    <scope>NUCLEOTIDE SEQUENCE [LARGE SCALE GENOMIC DNA]</scope>
    <source>
        <strain evidence="5">sdau11-99</strain>
        <strain evidence="3">Sdau11-99</strain>
    </source>
</reference>
<feature type="region of interest" description="Disordered" evidence="1">
    <location>
        <begin position="171"/>
        <end position="241"/>
    </location>
</feature>
<evidence type="ECO:0000259" key="2">
    <source>
        <dbReference type="PROSITE" id="PS51397"/>
    </source>
</evidence>
<dbReference type="PANTHER" id="PTHR30399">
    <property type="entry name" value="UNCHARACTERIZED PROTEIN YGJP"/>
    <property type="match status" value="1"/>
</dbReference>
<dbReference type="PROSITE" id="PS51397">
    <property type="entry name" value="WLM"/>
    <property type="match status" value="1"/>
</dbReference>
<name>A0A8H4IGS6_9PEZI</name>